<evidence type="ECO:0000313" key="3">
    <source>
        <dbReference type="WBParaSite" id="nRc.2.0.1.t32782-RA"/>
    </source>
</evidence>
<name>A0A915K3J4_ROMCU</name>
<dbReference type="Proteomes" id="UP000887565">
    <property type="component" value="Unplaced"/>
</dbReference>
<dbReference type="AlphaFoldDB" id="A0A915K3J4"/>
<sequence length="61" mass="6595">MTLHKNDALYTNDRPPSAPETTPPLTLRVDAAAAADVFFLSAPPRFLPPVFCTKGPRANKS</sequence>
<proteinExistence type="predicted"/>
<dbReference type="WBParaSite" id="nRc.2.0.1.t32782-RA">
    <property type="protein sequence ID" value="nRc.2.0.1.t32782-RA"/>
    <property type="gene ID" value="nRc.2.0.1.g32782"/>
</dbReference>
<keyword evidence="2" id="KW-1185">Reference proteome</keyword>
<evidence type="ECO:0000313" key="2">
    <source>
        <dbReference type="Proteomes" id="UP000887565"/>
    </source>
</evidence>
<organism evidence="2 3">
    <name type="scientific">Romanomermis culicivorax</name>
    <name type="common">Nematode worm</name>
    <dbReference type="NCBI Taxonomy" id="13658"/>
    <lineage>
        <taxon>Eukaryota</taxon>
        <taxon>Metazoa</taxon>
        <taxon>Ecdysozoa</taxon>
        <taxon>Nematoda</taxon>
        <taxon>Enoplea</taxon>
        <taxon>Dorylaimia</taxon>
        <taxon>Mermithida</taxon>
        <taxon>Mermithoidea</taxon>
        <taxon>Mermithidae</taxon>
        <taxon>Romanomermis</taxon>
    </lineage>
</organism>
<reference evidence="3" key="1">
    <citation type="submission" date="2022-11" db="UniProtKB">
        <authorList>
            <consortium name="WormBaseParasite"/>
        </authorList>
    </citation>
    <scope>IDENTIFICATION</scope>
</reference>
<evidence type="ECO:0000256" key="1">
    <source>
        <dbReference type="SAM" id="MobiDB-lite"/>
    </source>
</evidence>
<accession>A0A915K3J4</accession>
<feature type="region of interest" description="Disordered" evidence="1">
    <location>
        <begin position="1"/>
        <end position="24"/>
    </location>
</feature>
<protein>
    <submittedName>
        <fullName evidence="3">Uncharacterized protein</fullName>
    </submittedName>
</protein>